<dbReference type="GO" id="GO:0046983">
    <property type="term" value="F:protein dimerization activity"/>
    <property type="evidence" value="ECO:0007669"/>
    <property type="project" value="InterPro"/>
</dbReference>
<reference evidence="4" key="1">
    <citation type="submission" date="2022-06" db="EMBL/GenBank/DDBJ databases">
        <title>Uncovering the hologenomic basis of an extraordinary plant invasion.</title>
        <authorList>
            <person name="Bieker V.C."/>
            <person name="Martin M.D."/>
            <person name="Gilbert T."/>
            <person name="Hodgins K."/>
            <person name="Battlay P."/>
            <person name="Petersen B."/>
            <person name="Wilson J."/>
        </authorList>
    </citation>
    <scope>NUCLEOTIDE SEQUENCE</scope>
    <source>
        <strain evidence="4">AA19_3_7</strain>
        <tissue evidence="4">Leaf</tissue>
    </source>
</reference>
<keyword evidence="5" id="KW-1185">Reference proteome</keyword>
<dbReference type="Proteomes" id="UP001206925">
    <property type="component" value="Unassembled WGS sequence"/>
</dbReference>
<dbReference type="Pfam" id="PF05699">
    <property type="entry name" value="Dimer_Tnp_hAT"/>
    <property type="match status" value="1"/>
</dbReference>
<dbReference type="InterPro" id="IPR008906">
    <property type="entry name" value="HATC_C_dom"/>
</dbReference>
<evidence type="ECO:0000313" key="5">
    <source>
        <dbReference type="Proteomes" id="UP001206925"/>
    </source>
</evidence>
<accession>A0AAD5CCZ2</accession>
<dbReference type="PANTHER" id="PTHR32166:SF74">
    <property type="entry name" value="OS05G0256350 PROTEIN"/>
    <property type="match status" value="1"/>
</dbReference>
<dbReference type="InterPro" id="IPR007021">
    <property type="entry name" value="DUF659"/>
</dbReference>
<dbReference type="InterPro" id="IPR012337">
    <property type="entry name" value="RNaseH-like_sf"/>
</dbReference>
<gene>
    <name evidence="4" type="ORF">M8C21_005224</name>
</gene>
<evidence type="ECO:0000259" key="3">
    <source>
        <dbReference type="Pfam" id="PF05699"/>
    </source>
</evidence>
<dbReference type="SUPFAM" id="SSF53098">
    <property type="entry name" value="Ribonuclease H-like"/>
    <property type="match status" value="1"/>
</dbReference>
<name>A0AAD5CCZ2_AMBAR</name>
<protein>
    <recommendedName>
        <fullName evidence="6">HAT transposon superfamily protein</fullName>
    </recommendedName>
</protein>
<feature type="compositionally biased region" description="Polar residues" evidence="1">
    <location>
        <begin position="1"/>
        <end position="10"/>
    </location>
</feature>
<comment type="caution">
    <text evidence="4">The sequence shown here is derived from an EMBL/GenBank/DDBJ whole genome shotgun (WGS) entry which is preliminary data.</text>
</comment>
<feature type="region of interest" description="Disordered" evidence="1">
    <location>
        <begin position="1"/>
        <end position="38"/>
    </location>
</feature>
<sequence length="658" mass="75359">MESTASQSLKRNLDDDDYDDEDNGWGSGNMKEPRTFGPFDGFACSSSKGVKENREQSNLNNVAQEEEINRVKEYICEWAYQCGIPFHAFETDSFKTLMEAIGEFGPDVMPPTSCEMGGTFLDEAVERTKTSLKKYEEEWRFIGCSVVIDAWFDGQRRRIMNLCVNSKLGTVFLSSKECLDEAHTSENIFEYVDKCIEEVGPENVVQVVTDNSYNNISASKLLKEKRPTIFWTSCATHTINLMLDAIGGLPRYKKTLDQAKKLTVFIYSHHKTMAMMRRYTKKRNIVRPGVTNFASTFLTLQSLSGKRAQLRHMFFSDEWENCKFANTVKGKFAYETVRSPSFWSGVTICLRVFAPLVKVLRMVDADQKPSMGFIYGELQRAKKEIINALNNNKSEYEPIMDIISKESSKRLDTCLHLTAYILNPYYFYNNPEARDDLDANDAVIDFVGVLFPEDYDMQNRILLVELPMYKRKQGKFDRPIALKACEVNGDKFDPANWWETFGNSTPNLKMIAMRILSLTTSSVGCATNWSMFDEVHTKKGNRLEGSKMDDLVFVHFNANLMEKNKKRKLRNYEVLIAEDGIGAEEWIVDDDDEEVEPRQTWKAASEAVGVDEVLCNRTSARISISRELINEELHLEDEEQVDEVEYESDGVQIIEHCG</sequence>
<feature type="domain" description="HAT C-terminal dimerisation" evidence="3">
    <location>
        <begin position="490"/>
        <end position="557"/>
    </location>
</feature>
<dbReference type="Pfam" id="PF04937">
    <property type="entry name" value="DUF659"/>
    <property type="match status" value="1"/>
</dbReference>
<organism evidence="4 5">
    <name type="scientific">Ambrosia artemisiifolia</name>
    <name type="common">Common ragweed</name>
    <dbReference type="NCBI Taxonomy" id="4212"/>
    <lineage>
        <taxon>Eukaryota</taxon>
        <taxon>Viridiplantae</taxon>
        <taxon>Streptophyta</taxon>
        <taxon>Embryophyta</taxon>
        <taxon>Tracheophyta</taxon>
        <taxon>Spermatophyta</taxon>
        <taxon>Magnoliopsida</taxon>
        <taxon>eudicotyledons</taxon>
        <taxon>Gunneridae</taxon>
        <taxon>Pentapetalae</taxon>
        <taxon>asterids</taxon>
        <taxon>campanulids</taxon>
        <taxon>Asterales</taxon>
        <taxon>Asteraceae</taxon>
        <taxon>Asteroideae</taxon>
        <taxon>Heliantheae alliance</taxon>
        <taxon>Heliantheae</taxon>
        <taxon>Ambrosia</taxon>
    </lineage>
</organism>
<evidence type="ECO:0000313" key="4">
    <source>
        <dbReference type="EMBL" id="KAI7739065.1"/>
    </source>
</evidence>
<evidence type="ECO:0000256" key="1">
    <source>
        <dbReference type="SAM" id="MobiDB-lite"/>
    </source>
</evidence>
<feature type="domain" description="DUF659" evidence="2">
    <location>
        <begin position="111"/>
        <end position="261"/>
    </location>
</feature>
<evidence type="ECO:0008006" key="6">
    <source>
        <dbReference type="Google" id="ProtNLM"/>
    </source>
</evidence>
<feature type="compositionally biased region" description="Acidic residues" evidence="1">
    <location>
        <begin position="14"/>
        <end position="23"/>
    </location>
</feature>
<dbReference type="AlphaFoldDB" id="A0AAD5CCZ2"/>
<proteinExistence type="predicted"/>
<dbReference type="PANTHER" id="PTHR32166">
    <property type="entry name" value="OSJNBA0013A04.12 PROTEIN"/>
    <property type="match status" value="1"/>
</dbReference>
<evidence type="ECO:0000259" key="2">
    <source>
        <dbReference type="Pfam" id="PF04937"/>
    </source>
</evidence>
<dbReference type="EMBL" id="JAMZMK010008679">
    <property type="protein sequence ID" value="KAI7739065.1"/>
    <property type="molecule type" value="Genomic_DNA"/>
</dbReference>